<proteinExistence type="predicted"/>
<dbReference type="Proteomes" id="UP001327560">
    <property type="component" value="Chromosome 3"/>
</dbReference>
<dbReference type="PANTHER" id="PTHR11907">
    <property type="entry name" value="AMIDOPHOSPHORIBOSYLTRANSFERASE"/>
    <property type="match status" value="1"/>
</dbReference>
<dbReference type="Pfam" id="PF13537">
    <property type="entry name" value="GATase_7"/>
    <property type="match status" value="1"/>
</dbReference>
<keyword evidence="1" id="KW-0808">Transferase</keyword>
<evidence type="ECO:0000256" key="2">
    <source>
        <dbReference type="ARBA" id="ARBA00022962"/>
    </source>
</evidence>
<protein>
    <submittedName>
        <fullName evidence="5">Amidophosphoribosyltransferase, chloroplastic-like</fullName>
    </submittedName>
</protein>
<evidence type="ECO:0000313" key="6">
    <source>
        <dbReference type="Proteomes" id="UP001327560"/>
    </source>
</evidence>
<dbReference type="InterPro" id="IPR029055">
    <property type="entry name" value="Ntn_hydrolases_N"/>
</dbReference>
<feature type="domain" description="Glutamine amidotransferase type-2" evidence="4">
    <location>
        <begin position="107"/>
        <end position="298"/>
    </location>
</feature>
<evidence type="ECO:0000259" key="4">
    <source>
        <dbReference type="PROSITE" id="PS51278"/>
    </source>
</evidence>
<organism evidence="5 6">
    <name type="scientific">Canna indica</name>
    <name type="common">Indian-shot</name>
    <dbReference type="NCBI Taxonomy" id="4628"/>
    <lineage>
        <taxon>Eukaryota</taxon>
        <taxon>Viridiplantae</taxon>
        <taxon>Streptophyta</taxon>
        <taxon>Embryophyta</taxon>
        <taxon>Tracheophyta</taxon>
        <taxon>Spermatophyta</taxon>
        <taxon>Magnoliopsida</taxon>
        <taxon>Liliopsida</taxon>
        <taxon>Zingiberales</taxon>
        <taxon>Cannaceae</taxon>
        <taxon>Canna</taxon>
    </lineage>
</organism>
<dbReference type="AlphaFoldDB" id="A0AAQ3K1A9"/>
<feature type="compositionally biased region" description="Low complexity" evidence="3">
    <location>
        <begin position="26"/>
        <end position="45"/>
    </location>
</feature>
<gene>
    <name evidence="5" type="ORF">Cni_G08842</name>
</gene>
<evidence type="ECO:0000256" key="1">
    <source>
        <dbReference type="ARBA" id="ARBA00022679"/>
    </source>
</evidence>
<dbReference type="SUPFAM" id="SSF56235">
    <property type="entry name" value="N-terminal nucleophile aminohydrolases (Ntn hydrolases)"/>
    <property type="match status" value="1"/>
</dbReference>
<keyword evidence="6" id="KW-1185">Reference proteome</keyword>
<dbReference type="Gene3D" id="3.60.20.10">
    <property type="entry name" value="Glutamine Phosphoribosylpyrophosphate, subunit 1, domain 1"/>
    <property type="match status" value="2"/>
</dbReference>
<evidence type="ECO:0000256" key="3">
    <source>
        <dbReference type="SAM" id="MobiDB-lite"/>
    </source>
</evidence>
<dbReference type="InterPro" id="IPR017932">
    <property type="entry name" value="GATase_2_dom"/>
</dbReference>
<reference evidence="5 6" key="1">
    <citation type="submission" date="2023-10" db="EMBL/GenBank/DDBJ databases">
        <title>Chromosome-scale genome assembly provides insights into flower coloration mechanisms of Canna indica.</title>
        <authorList>
            <person name="Li C."/>
        </authorList>
    </citation>
    <scope>NUCLEOTIDE SEQUENCE [LARGE SCALE GENOMIC DNA]</scope>
    <source>
        <tissue evidence="5">Flower</tissue>
    </source>
</reference>
<dbReference type="GO" id="GO:0016740">
    <property type="term" value="F:transferase activity"/>
    <property type="evidence" value="ECO:0007669"/>
    <property type="project" value="UniProtKB-KW"/>
</dbReference>
<name>A0AAQ3K1A9_9LILI</name>
<dbReference type="EMBL" id="CP136892">
    <property type="protein sequence ID" value="WOL00129.1"/>
    <property type="molecule type" value="Genomic_DNA"/>
</dbReference>
<evidence type="ECO:0000313" key="5">
    <source>
        <dbReference type="EMBL" id="WOL00129.1"/>
    </source>
</evidence>
<feature type="region of interest" description="Disordered" evidence="3">
    <location>
        <begin position="22"/>
        <end position="45"/>
    </location>
</feature>
<dbReference type="PROSITE" id="PS51278">
    <property type="entry name" value="GATASE_TYPE_2"/>
    <property type="match status" value="1"/>
</dbReference>
<sequence length="339" mass="36384">MEQLSTSLLLELLNHLEVVSPPRPPSRYLSTASSSSSRFSRPSPSSLPFLVKGIPGPLPYLRRLSQPLVVARGILPPPPCSAFASAAVPESFDDDVFDFSDKPREECGIFGIIGDPETSELCYLGLHALQHRGQEGSDLHSSTGLGLVSEVFSDASKLEALVGSAAIGHTHYSTAAAASASALANVQPFVASYRFGRLTVAHNGNLVILHLIGTSSARPLLARIIEACECLEGAYSLVFLIGDKLIAVRDPHGFRPLVMGRRPNDDIIFASDICALDLISAEYMRKVNPGEVVVVDGNDNSITTSCLLPKRPRKSCIFEHVYFGLLHFVIFGHPVKAGG</sequence>
<keyword evidence="2" id="KW-0315">Glutamine amidotransferase</keyword>
<accession>A0AAQ3K1A9</accession>